<evidence type="ECO:0000313" key="5">
    <source>
        <dbReference type="Proteomes" id="UP000544110"/>
    </source>
</evidence>
<organism evidence="4 5">
    <name type="scientific">Nocardioides perillae</name>
    <dbReference type="NCBI Taxonomy" id="1119534"/>
    <lineage>
        <taxon>Bacteria</taxon>
        <taxon>Bacillati</taxon>
        <taxon>Actinomycetota</taxon>
        <taxon>Actinomycetes</taxon>
        <taxon>Propionibacteriales</taxon>
        <taxon>Nocardioidaceae</taxon>
        <taxon>Nocardioides</taxon>
    </lineage>
</organism>
<comment type="caution">
    <text evidence="4">The sequence shown here is derived from an EMBL/GenBank/DDBJ whole genome shotgun (WGS) entry which is preliminary data.</text>
</comment>
<dbReference type="SUPFAM" id="SSF51735">
    <property type="entry name" value="NAD(P)-binding Rossmann-fold domains"/>
    <property type="match status" value="1"/>
</dbReference>
<dbReference type="PROSITE" id="PS00671">
    <property type="entry name" value="D_2_HYDROXYACID_DH_3"/>
    <property type="match status" value="1"/>
</dbReference>
<proteinExistence type="predicted"/>
<dbReference type="GO" id="GO:0016616">
    <property type="term" value="F:oxidoreductase activity, acting on the CH-OH group of donors, NAD or NADP as acceptor"/>
    <property type="evidence" value="ECO:0007669"/>
    <property type="project" value="UniProtKB-ARBA"/>
</dbReference>
<dbReference type="AlphaFoldDB" id="A0A7Y9UJT8"/>
<dbReference type="PANTHER" id="PTHR43333">
    <property type="entry name" value="2-HACID_DH_C DOMAIN-CONTAINING PROTEIN"/>
    <property type="match status" value="1"/>
</dbReference>
<dbReference type="InterPro" id="IPR036291">
    <property type="entry name" value="NAD(P)-bd_dom_sf"/>
</dbReference>
<evidence type="ECO:0000256" key="1">
    <source>
        <dbReference type="ARBA" id="ARBA00023002"/>
    </source>
</evidence>
<protein>
    <submittedName>
        <fullName evidence="4">Phosphoglycerate dehydrogenase-like enzyme</fullName>
    </submittedName>
</protein>
<dbReference type="InterPro" id="IPR006140">
    <property type="entry name" value="D-isomer_DH_NAD-bd"/>
</dbReference>
<dbReference type="Pfam" id="PF02826">
    <property type="entry name" value="2-Hacid_dh_C"/>
    <property type="match status" value="1"/>
</dbReference>
<dbReference type="RefSeq" id="WP_218848721.1">
    <property type="nucleotide sequence ID" value="NZ_JACCAC010000001.1"/>
</dbReference>
<dbReference type="Proteomes" id="UP000544110">
    <property type="component" value="Unassembled WGS sequence"/>
</dbReference>
<name>A0A7Y9UJT8_9ACTN</name>
<keyword evidence="5" id="KW-1185">Reference proteome</keyword>
<sequence>MSAVDARARGEQVVALVPTRELHEAVRALGVPAGVALLCDEEPHGRDAEVTAWVAPYATAGALTEVERFSALRLVQLQSAGYDGLPGLVPPGAVLANASGVHDAATAEHAVGLVLASLRGIPEAVHAQADATWRPMPGRRALADSSVLVLGAGSIGRALARRLLALEARVTGVASRARADEVLGQVHGPESLPDLLPHQHVVVVLLPLTDDTRGTVDDAFLAQLPDDALVVNVARGAVVDTDAVLAHAGRLRFALDVTDPEPLPDGHPLWSAPGVLVTPHVAGGTTAMLPRMAALVHDQLGRLAAGDPPAHVVARG</sequence>
<dbReference type="SUPFAM" id="SSF52283">
    <property type="entry name" value="Formate/glycerate dehydrogenase catalytic domain-like"/>
    <property type="match status" value="1"/>
</dbReference>
<dbReference type="EMBL" id="JACCAC010000001">
    <property type="protein sequence ID" value="NYG54583.1"/>
    <property type="molecule type" value="Genomic_DNA"/>
</dbReference>
<dbReference type="PANTHER" id="PTHR43333:SF1">
    <property type="entry name" value="D-ISOMER SPECIFIC 2-HYDROXYACID DEHYDROGENASE NAD-BINDING DOMAIN-CONTAINING PROTEIN"/>
    <property type="match status" value="1"/>
</dbReference>
<evidence type="ECO:0000256" key="2">
    <source>
        <dbReference type="ARBA" id="ARBA00023027"/>
    </source>
</evidence>
<reference evidence="4 5" key="1">
    <citation type="submission" date="2020-07" db="EMBL/GenBank/DDBJ databases">
        <title>Sequencing the genomes of 1000 actinobacteria strains.</title>
        <authorList>
            <person name="Klenk H.-P."/>
        </authorList>
    </citation>
    <scope>NUCLEOTIDE SEQUENCE [LARGE SCALE GENOMIC DNA]</scope>
    <source>
        <strain evidence="4 5">DSM 24552</strain>
    </source>
</reference>
<gene>
    <name evidence="4" type="ORF">BJ989_000887</name>
</gene>
<dbReference type="InterPro" id="IPR029753">
    <property type="entry name" value="D-isomer_DH_CS"/>
</dbReference>
<feature type="domain" description="D-isomer specific 2-hydroxyacid dehydrogenase NAD-binding" evidence="3">
    <location>
        <begin position="111"/>
        <end position="282"/>
    </location>
</feature>
<keyword evidence="2" id="KW-0520">NAD</keyword>
<evidence type="ECO:0000259" key="3">
    <source>
        <dbReference type="Pfam" id="PF02826"/>
    </source>
</evidence>
<evidence type="ECO:0000313" key="4">
    <source>
        <dbReference type="EMBL" id="NYG54583.1"/>
    </source>
</evidence>
<dbReference type="Gene3D" id="3.40.50.720">
    <property type="entry name" value="NAD(P)-binding Rossmann-like Domain"/>
    <property type="match status" value="2"/>
</dbReference>
<keyword evidence="1" id="KW-0560">Oxidoreductase</keyword>
<dbReference type="GO" id="GO:0051287">
    <property type="term" value="F:NAD binding"/>
    <property type="evidence" value="ECO:0007669"/>
    <property type="project" value="InterPro"/>
</dbReference>
<accession>A0A7Y9UJT8</accession>